<name>A0AAE4CSA6_9ACTN</name>
<gene>
    <name evidence="1" type="ORF">J2S44_001293</name>
</gene>
<dbReference type="Gene3D" id="3.10.180.10">
    <property type="entry name" value="2,3-Dihydroxybiphenyl 1,2-Dioxygenase, domain 1"/>
    <property type="match status" value="1"/>
</dbReference>
<dbReference type="SUPFAM" id="SSF54593">
    <property type="entry name" value="Glyoxalase/Bleomycin resistance protein/Dihydroxybiphenyl dioxygenase"/>
    <property type="match status" value="1"/>
</dbReference>
<dbReference type="RefSeq" id="WP_310409822.1">
    <property type="nucleotide sequence ID" value="NZ_JAVDYC010000001.1"/>
</dbReference>
<evidence type="ECO:0000313" key="1">
    <source>
        <dbReference type="EMBL" id="MDR7321043.1"/>
    </source>
</evidence>
<keyword evidence="2" id="KW-1185">Reference proteome</keyword>
<evidence type="ECO:0008006" key="3">
    <source>
        <dbReference type="Google" id="ProtNLM"/>
    </source>
</evidence>
<accession>A0AAE4CSA6</accession>
<dbReference type="AlphaFoldDB" id="A0AAE4CSA6"/>
<dbReference type="InterPro" id="IPR029068">
    <property type="entry name" value="Glyas_Bleomycin-R_OHBP_Dase"/>
</dbReference>
<reference evidence="1 2" key="1">
    <citation type="submission" date="2023-07" db="EMBL/GenBank/DDBJ databases">
        <title>Sequencing the genomes of 1000 actinobacteria strains.</title>
        <authorList>
            <person name="Klenk H.-P."/>
        </authorList>
    </citation>
    <scope>NUCLEOTIDE SEQUENCE [LARGE SCALE GENOMIC DNA]</scope>
    <source>
        <strain evidence="1 2">DSM 44711</strain>
    </source>
</reference>
<evidence type="ECO:0000313" key="2">
    <source>
        <dbReference type="Proteomes" id="UP001183629"/>
    </source>
</evidence>
<proteinExistence type="predicted"/>
<dbReference type="Proteomes" id="UP001183629">
    <property type="component" value="Unassembled WGS sequence"/>
</dbReference>
<organism evidence="1 2">
    <name type="scientific">Catenuloplanes niger</name>
    <dbReference type="NCBI Taxonomy" id="587534"/>
    <lineage>
        <taxon>Bacteria</taxon>
        <taxon>Bacillati</taxon>
        <taxon>Actinomycetota</taxon>
        <taxon>Actinomycetes</taxon>
        <taxon>Micromonosporales</taxon>
        <taxon>Micromonosporaceae</taxon>
        <taxon>Catenuloplanes</taxon>
    </lineage>
</organism>
<protein>
    <recommendedName>
        <fullName evidence="3">VOC domain-containing protein</fullName>
    </recommendedName>
</protein>
<comment type="caution">
    <text evidence="1">The sequence shown here is derived from an EMBL/GenBank/DDBJ whole genome shotgun (WGS) entry which is preliminary data.</text>
</comment>
<sequence length="122" mass="12628">MKILKSLTRYAVDGLDGPVDLFEALSGETAIRAGNGFTDVAIVGGVLFAVATDGPVEPAARARAVFVVDDLDAVEAALTARYVGVIVPAAEVPLGRRLVAEISDGELAEFIQLNPEAAAVLH</sequence>
<dbReference type="EMBL" id="JAVDYC010000001">
    <property type="protein sequence ID" value="MDR7321043.1"/>
    <property type="molecule type" value="Genomic_DNA"/>
</dbReference>